<feature type="non-terminal residue" evidence="1">
    <location>
        <position position="83"/>
    </location>
</feature>
<gene>
    <name evidence="1" type="ORF">BINO364_LOCUS9864</name>
</gene>
<evidence type="ECO:0000313" key="2">
    <source>
        <dbReference type="Proteomes" id="UP000838878"/>
    </source>
</evidence>
<dbReference type="EMBL" id="OV170224">
    <property type="protein sequence ID" value="CAH0724110.1"/>
    <property type="molecule type" value="Genomic_DNA"/>
</dbReference>
<proteinExistence type="predicted"/>
<evidence type="ECO:0000313" key="1">
    <source>
        <dbReference type="EMBL" id="CAH0724110.1"/>
    </source>
</evidence>
<dbReference type="AlphaFoldDB" id="A0A8J9YEZ1"/>
<protein>
    <submittedName>
        <fullName evidence="1">Uncharacterized protein</fullName>
    </submittedName>
</protein>
<dbReference type="OrthoDB" id="7452003at2759"/>
<sequence>MKRSKSYTWLSGLLKPKPEEDEWGAAPWVRAEVLQHDRTKPQTVASTVVESPYIAGGRRQAAGDTPRTGPIVKSIVTHFTLIV</sequence>
<accession>A0A8J9YEZ1</accession>
<reference evidence="1" key="1">
    <citation type="submission" date="2021-12" db="EMBL/GenBank/DDBJ databases">
        <authorList>
            <person name="Martin H S."/>
        </authorList>
    </citation>
    <scope>NUCLEOTIDE SEQUENCE</scope>
</reference>
<organism evidence="1 2">
    <name type="scientific">Brenthis ino</name>
    <name type="common">lesser marbled fritillary</name>
    <dbReference type="NCBI Taxonomy" id="405034"/>
    <lineage>
        <taxon>Eukaryota</taxon>
        <taxon>Metazoa</taxon>
        <taxon>Ecdysozoa</taxon>
        <taxon>Arthropoda</taxon>
        <taxon>Hexapoda</taxon>
        <taxon>Insecta</taxon>
        <taxon>Pterygota</taxon>
        <taxon>Neoptera</taxon>
        <taxon>Endopterygota</taxon>
        <taxon>Lepidoptera</taxon>
        <taxon>Glossata</taxon>
        <taxon>Ditrysia</taxon>
        <taxon>Papilionoidea</taxon>
        <taxon>Nymphalidae</taxon>
        <taxon>Heliconiinae</taxon>
        <taxon>Argynnini</taxon>
        <taxon>Brenthis</taxon>
    </lineage>
</organism>
<dbReference type="Proteomes" id="UP000838878">
    <property type="component" value="Chromosome 4"/>
</dbReference>
<name>A0A8J9YEZ1_9NEOP</name>
<keyword evidence="2" id="KW-1185">Reference proteome</keyword>